<name>A0AAN4ZHQ7_9BILA</name>
<proteinExistence type="inferred from homology"/>
<dbReference type="EMBL" id="BTRK01000002">
    <property type="protein sequence ID" value="GMR38232.1"/>
    <property type="molecule type" value="Genomic_DNA"/>
</dbReference>
<dbReference type="PANTHER" id="PTHR11571">
    <property type="entry name" value="GLUTATHIONE S-TRANSFERASE"/>
    <property type="match status" value="1"/>
</dbReference>
<feature type="non-terminal residue" evidence="8">
    <location>
        <position position="215"/>
    </location>
</feature>
<evidence type="ECO:0000259" key="7">
    <source>
        <dbReference type="PROSITE" id="PS50405"/>
    </source>
</evidence>
<comment type="catalytic activity">
    <reaction evidence="4">
        <text>RX + glutathione = an S-substituted glutathione + a halide anion + H(+)</text>
        <dbReference type="Rhea" id="RHEA:16437"/>
        <dbReference type="ChEBI" id="CHEBI:15378"/>
        <dbReference type="ChEBI" id="CHEBI:16042"/>
        <dbReference type="ChEBI" id="CHEBI:17792"/>
        <dbReference type="ChEBI" id="CHEBI:57925"/>
        <dbReference type="ChEBI" id="CHEBI:90779"/>
        <dbReference type="EC" id="2.5.1.18"/>
    </reaction>
</comment>
<dbReference type="Gene3D" id="1.20.1050.10">
    <property type="match status" value="1"/>
</dbReference>
<dbReference type="SFLD" id="SFLDG00363">
    <property type="entry name" value="AMPS_(cytGST):_Alpha-__Mu-__Pi"/>
    <property type="match status" value="1"/>
</dbReference>
<feature type="domain" description="GST N-terminal" evidence="6">
    <location>
        <begin position="10"/>
        <end position="90"/>
    </location>
</feature>
<dbReference type="FunFam" id="1.20.1050.10:FF:000031">
    <property type="entry name" value="Glutathione S-Transferase"/>
    <property type="match status" value="1"/>
</dbReference>
<comment type="similarity">
    <text evidence="3">Belongs to the GST superfamily. Sigma family.</text>
</comment>
<dbReference type="FunFam" id="3.40.30.10:FF:000258">
    <property type="entry name" value="Glutathione S-transferase"/>
    <property type="match status" value="1"/>
</dbReference>
<evidence type="ECO:0000313" key="8">
    <source>
        <dbReference type="EMBL" id="GMR38232.1"/>
    </source>
</evidence>
<dbReference type="InterPro" id="IPR036249">
    <property type="entry name" value="Thioredoxin-like_sf"/>
</dbReference>
<dbReference type="Pfam" id="PF02798">
    <property type="entry name" value="GST_N"/>
    <property type="match status" value="1"/>
</dbReference>
<dbReference type="InterPro" id="IPR004046">
    <property type="entry name" value="GST_C"/>
</dbReference>
<evidence type="ECO:0000259" key="6">
    <source>
        <dbReference type="PROSITE" id="PS50404"/>
    </source>
</evidence>
<dbReference type="Proteomes" id="UP001328107">
    <property type="component" value="Unassembled WGS sequence"/>
</dbReference>
<dbReference type="GO" id="GO:0004364">
    <property type="term" value="F:glutathione transferase activity"/>
    <property type="evidence" value="ECO:0007669"/>
    <property type="project" value="UniProtKB-EC"/>
</dbReference>
<reference evidence="9" key="1">
    <citation type="submission" date="2022-10" db="EMBL/GenBank/DDBJ databases">
        <title>Genome assembly of Pristionchus species.</title>
        <authorList>
            <person name="Yoshida K."/>
            <person name="Sommer R.J."/>
        </authorList>
    </citation>
    <scope>NUCLEOTIDE SEQUENCE [LARGE SCALE GENOMIC DNA]</scope>
    <source>
        <strain evidence="9">RS5460</strain>
    </source>
</reference>
<protein>
    <recommendedName>
        <fullName evidence="1">glutathione transferase</fullName>
        <ecNumber evidence="1">2.5.1.18</ecNumber>
    </recommendedName>
    <alternativeName>
        <fullName evidence="5">GST class-sigma</fullName>
    </alternativeName>
</protein>
<organism evidence="8 9">
    <name type="scientific">Pristionchus mayeri</name>
    <dbReference type="NCBI Taxonomy" id="1317129"/>
    <lineage>
        <taxon>Eukaryota</taxon>
        <taxon>Metazoa</taxon>
        <taxon>Ecdysozoa</taxon>
        <taxon>Nematoda</taxon>
        <taxon>Chromadorea</taxon>
        <taxon>Rhabditida</taxon>
        <taxon>Rhabditina</taxon>
        <taxon>Diplogasteromorpha</taxon>
        <taxon>Diplogasteroidea</taxon>
        <taxon>Neodiplogasteridae</taxon>
        <taxon>Pristionchus</taxon>
    </lineage>
</organism>
<dbReference type="InterPro" id="IPR010987">
    <property type="entry name" value="Glutathione-S-Trfase_C-like"/>
</dbReference>
<accession>A0AAN4ZHQ7</accession>
<dbReference type="PANTHER" id="PTHR11571:SF256">
    <property type="entry name" value="GST C-TERMINAL DOMAIN-CONTAINING PROTEIN-RELATED"/>
    <property type="match status" value="1"/>
</dbReference>
<dbReference type="EC" id="2.5.1.18" evidence="1"/>
<dbReference type="InterPro" id="IPR004045">
    <property type="entry name" value="Glutathione_S-Trfase_N"/>
</dbReference>
<dbReference type="SUPFAM" id="SSF52833">
    <property type="entry name" value="Thioredoxin-like"/>
    <property type="match status" value="1"/>
</dbReference>
<dbReference type="PROSITE" id="PS50404">
    <property type="entry name" value="GST_NTER"/>
    <property type="match status" value="1"/>
</dbReference>
<dbReference type="SFLD" id="SFLDS00019">
    <property type="entry name" value="Glutathione_Transferase_(cytos"/>
    <property type="match status" value="1"/>
</dbReference>
<evidence type="ECO:0000256" key="2">
    <source>
        <dbReference type="ARBA" id="ARBA00022679"/>
    </source>
</evidence>
<feature type="domain" description="GST C-terminal" evidence="7">
    <location>
        <begin position="92"/>
        <end position="215"/>
    </location>
</feature>
<evidence type="ECO:0000313" key="9">
    <source>
        <dbReference type="Proteomes" id="UP001328107"/>
    </source>
</evidence>
<dbReference type="AlphaFoldDB" id="A0AAN4ZHQ7"/>
<dbReference type="Pfam" id="PF14497">
    <property type="entry name" value="GST_C_3"/>
    <property type="match status" value="1"/>
</dbReference>
<gene>
    <name evidence="8" type="ORF">PMAYCL1PPCAC_08427</name>
</gene>
<dbReference type="GO" id="GO:0006749">
    <property type="term" value="P:glutathione metabolic process"/>
    <property type="evidence" value="ECO:0007669"/>
    <property type="project" value="TreeGrafter"/>
</dbReference>
<dbReference type="InterPro" id="IPR050213">
    <property type="entry name" value="GST_superfamily"/>
</dbReference>
<dbReference type="CDD" id="cd03039">
    <property type="entry name" value="GST_N_Sigma_like"/>
    <property type="match status" value="1"/>
</dbReference>
<keyword evidence="2" id="KW-0808">Transferase</keyword>
<keyword evidence="9" id="KW-1185">Reference proteome</keyword>
<dbReference type="PROSITE" id="PS50405">
    <property type="entry name" value="GST_CTER"/>
    <property type="match status" value="1"/>
</dbReference>
<dbReference type="SUPFAM" id="SSF47616">
    <property type="entry name" value="GST C-terminal domain-like"/>
    <property type="match status" value="1"/>
</dbReference>
<dbReference type="CDD" id="cd03192">
    <property type="entry name" value="GST_C_Sigma_like"/>
    <property type="match status" value="1"/>
</dbReference>
<dbReference type="GO" id="GO:0005737">
    <property type="term" value="C:cytoplasm"/>
    <property type="evidence" value="ECO:0007669"/>
    <property type="project" value="UniProtKB-ARBA"/>
</dbReference>
<evidence type="ECO:0000256" key="5">
    <source>
        <dbReference type="ARBA" id="ARBA00078118"/>
    </source>
</evidence>
<dbReference type="InterPro" id="IPR036282">
    <property type="entry name" value="Glutathione-S-Trfase_C_sf"/>
</dbReference>
<comment type="caution">
    <text evidence="8">The sequence shown here is derived from an EMBL/GenBank/DDBJ whole genome shotgun (WGS) entry which is preliminary data.</text>
</comment>
<sequence>IDCTNVSAMTKYTLYYFNLRARAEVVRQLFALAGEPFEDVRVTFEEWENTIKQRGEMPFDALPVLDVDGTKIAQSMAIARFLARKFGYAGKSLYEQSLVDSIADQYADFYPPLSPYRNTLLGLDNQDLEKLLLADLRPQRDEFFGYLVRFLRQSGSGFLVGQSVTFADLLIAEHVTTFKSIDPHYVREWPEIEQHWAKIRAIPNLAKWISERPKT</sequence>
<dbReference type="InterPro" id="IPR040079">
    <property type="entry name" value="Glutathione_S-Trfase"/>
</dbReference>
<feature type="non-terminal residue" evidence="8">
    <location>
        <position position="1"/>
    </location>
</feature>
<dbReference type="Gene3D" id="3.40.30.10">
    <property type="entry name" value="Glutaredoxin"/>
    <property type="match status" value="1"/>
</dbReference>
<dbReference type="SFLD" id="SFLDG01205">
    <property type="entry name" value="AMPS.1"/>
    <property type="match status" value="1"/>
</dbReference>
<evidence type="ECO:0000256" key="4">
    <source>
        <dbReference type="ARBA" id="ARBA00047960"/>
    </source>
</evidence>
<evidence type="ECO:0000256" key="3">
    <source>
        <dbReference type="ARBA" id="ARBA00038317"/>
    </source>
</evidence>
<evidence type="ECO:0000256" key="1">
    <source>
        <dbReference type="ARBA" id="ARBA00012452"/>
    </source>
</evidence>